<keyword evidence="2" id="KW-0378">Hydrolase</keyword>
<reference evidence="2 3" key="1">
    <citation type="submission" date="2019-12" db="EMBL/GenBank/DDBJ databases">
        <title>Comparative genomics gives insights into the taxonomy of the Azoarcus-Aromatoleum group and reveals separate origins of nif in the plant-associated Azoarcus and non-plant-associated Aromatoleum sub-groups.</title>
        <authorList>
            <person name="Lafos M."/>
            <person name="Maluk M."/>
            <person name="Batista M."/>
            <person name="Junghare M."/>
            <person name="Carmona M."/>
            <person name="Faoro H."/>
            <person name="Cruz L.M."/>
            <person name="Battistoni F."/>
            <person name="De Souza E."/>
            <person name="Pedrosa F."/>
            <person name="Chen W.-M."/>
            <person name="Poole P.S."/>
            <person name="Dixon R.A."/>
            <person name="James E.K."/>
        </authorList>
    </citation>
    <scope>NUCLEOTIDE SEQUENCE [LARGE SCALE GENOMIC DNA]</scope>
    <source>
        <strain evidence="2 3">ToN1</strain>
    </source>
</reference>
<dbReference type="SMART" id="SM00507">
    <property type="entry name" value="HNHc"/>
    <property type="match status" value="1"/>
</dbReference>
<dbReference type="Proteomes" id="UP000652074">
    <property type="component" value="Unassembled WGS sequence"/>
</dbReference>
<keyword evidence="2" id="KW-0255">Endonuclease</keyword>
<dbReference type="InterPro" id="IPR003615">
    <property type="entry name" value="HNH_nuc"/>
</dbReference>
<evidence type="ECO:0000313" key="3">
    <source>
        <dbReference type="Proteomes" id="UP000652074"/>
    </source>
</evidence>
<comment type="caution">
    <text evidence="2">The sequence shown here is derived from an EMBL/GenBank/DDBJ whole genome shotgun (WGS) entry which is preliminary data.</text>
</comment>
<dbReference type="Pfam" id="PF01844">
    <property type="entry name" value="HNH"/>
    <property type="match status" value="1"/>
</dbReference>
<evidence type="ECO:0000259" key="1">
    <source>
        <dbReference type="SMART" id="SM00507"/>
    </source>
</evidence>
<dbReference type="RefSeq" id="WP_169205688.1">
    <property type="nucleotide sequence ID" value="NZ_CP059560.1"/>
</dbReference>
<accession>A0ABX1MJX3</accession>
<dbReference type="CDD" id="cd00085">
    <property type="entry name" value="HNHc"/>
    <property type="match status" value="1"/>
</dbReference>
<dbReference type="GO" id="GO:0004519">
    <property type="term" value="F:endonuclease activity"/>
    <property type="evidence" value="ECO:0007669"/>
    <property type="project" value="UniProtKB-KW"/>
</dbReference>
<keyword evidence="3" id="KW-1185">Reference proteome</keyword>
<dbReference type="InterPro" id="IPR002711">
    <property type="entry name" value="HNH"/>
</dbReference>
<keyword evidence="2" id="KW-0540">Nuclease</keyword>
<proteinExistence type="predicted"/>
<organism evidence="2 3">
    <name type="scientific">Aromatoleum petrolei</name>
    <dbReference type="NCBI Taxonomy" id="76116"/>
    <lineage>
        <taxon>Bacteria</taxon>
        <taxon>Pseudomonadati</taxon>
        <taxon>Pseudomonadota</taxon>
        <taxon>Betaproteobacteria</taxon>
        <taxon>Rhodocyclales</taxon>
        <taxon>Rhodocyclaceae</taxon>
        <taxon>Aromatoleum</taxon>
    </lineage>
</organism>
<sequence length="212" mass="23236">MATWSDDIEIALGKLGGIATLSAIYEEIKNVRPAPYPKALEATVRGAIERNSSDSKAFSSNNDLFFSVHGLGAGIWGLRNQLKPTPVAGDIGQLPLGTESPERVTQNTYRVLRDTELARKIKFLHKDVCQLCETRINLNGKTYSEAHHIKPLGTPHFGPDIPENIIVVCPNCHVALDYFVAPLEPEKFKAVAGHVVGSEFIAYHNRHVGSVL</sequence>
<gene>
    <name evidence="2" type="ORF">GPA26_07165</name>
</gene>
<evidence type="ECO:0000313" key="2">
    <source>
        <dbReference type="EMBL" id="NMF88262.1"/>
    </source>
</evidence>
<protein>
    <submittedName>
        <fullName evidence="2">HNH endonuclease</fullName>
    </submittedName>
</protein>
<dbReference type="Gene3D" id="1.10.30.50">
    <property type="match status" value="1"/>
</dbReference>
<feature type="domain" description="HNH nuclease" evidence="1">
    <location>
        <begin position="118"/>
        <end position="174"/>
    </location>
</feature>
<dbReference type="EMBL" id="WTVR01000011">
    <property type="protein sequence ID" value="NMF88262.1"/>
    <property type="molecule type" value="Genomic_DNA"/>
</dbReference>
<name>A0ABX1MJX3_9RHOO</name>